<accession>A0A1M4W1J3</accession>
<protein>
    <recommendedName>
        <fullName evidence="5">beta-galactosidase</fullName>
        <ecNumber evidence="5">3.2.1.23</ecNumber>
    </recommendedName>
    <alternativeName>
        <fullName evidence="9">Lactase</fullName>
    </alternativeName>
</protein>
<feature type="domain" description="Beta galactosidase small chain/" evidence="14">
    <location>
        <begin position="688"/>
        <end position="876"/>
    </location>
</feature>
<dbReference type="SUPFAM" id="SSF49785">
    <property type="entry name" value="Galactose-binding domain-like"/>
    <property type="match status" value="1"/>
</dbReference>
<dbReference type="InterPro" id="IPR004199">
    <property type="entry name" value="B-gal_small/dom_5"/>
</dbReference>
<dbReference type="InterPro" id="IPR006102">
    <property type="entry name" value="Ig-like_GH2"/>
</dbReference>
<keyword evidence="7" id="KW-0106">Calcium</keyword>
<dbReference type="RefSeq" id="WP_082141868.1">
    <property type="nucleotide sequence ID" value="NZ_BBXL01000002.1"/>
</dbReference>
<evidence type="ECO:0000259" key="15">
    <source>
        <dbReference type="Pfam" id="PF16353"/>
    </source>
</evidence>
<dbReference type="GO" id="GO:0005990">
    <property type="term" value="P:lactose catabolic process"/>
    <property type="evidence" value="ECO:0007669"/>
    <property type="project" value="TreeGrafter"/>
</dbReference>
<comment type="catalytic activity">
    <reaction evidence="1">
        <text>Hydrolysis of terminal non-reducing beta-D-galactose residues in beta-D-galactosides.</text>
        <dbReference type="EC" id="3.2.1.23"/>
    </reaction>
</comment>
<dbReference type="Pfam" id="PF02837">
    <property type="entry name" value="Glyco_hydro_2_N"/>
    <property type="match status" value="1"/>
</dbReference>
<dbReference type="OrthoDB" id="9801077at2"/>
<evidence type="ECO:0000256" key="1">
    <source>
        <dbReference type="ARBA" id="ARBA00001412"/>
    </source>
</evidence>
<keyword evidence="6" id="KW-0378">Hydrolase</keyword>
<dbReference type="EC" id="3.2.1.23" evidence="5"/>
<dbReference type="GO" id="GO:0030246">
    <property type="term" value="F:carbohydrate binding"/>
    <property type="evidence" value="ECO:0007669"/>
    <property type="project" value="InterPro"/>
</dbReference>
<dbReference type="SUPFAM" id="SSF49303">
    <property type="entry name" value="beta-Galactosidase/glucuronidase domain"/>
    <property type="match status" value="2"/>
</dbReference>
<dbReference type="Pfam" id="PF16353">
    <property type="entry name" value="LacZ_4"/>
    <property type="match status" value="1"/>
</dbReference>
<organism evidence="16 17">
    <name type="scientific">Dysgonomonas macrotermitis</name>
    <dbReference type="NCBI Taxonomy" id="1346286"/>
    <lineage>
        <taxon>Bacteria</taxon>
        <taxon>Pseudomonadati</taxon>
        <taxon>Bacteroidota</taxon>
        <taxon>Bacteroidia</taxon>
        <taxon>Bacteroidales</taxon>
        <taxon>Dysgonomonadaceae</taxon>
        <taxon>Dysgonomonas</taxon>
    </lineage>
</organism>
<dbReference type="InterPro" id="IPR036156">
    <property type="entry name" value="Beta-gal/glucu_dom_sf"/>
</dbReference>
<comment type="cofactor">
    <cofactor evidence="2">
        <name>Ca(2+)</name>
        <dbReference type="ChEBI" id="CHEBI:29108"/>
    </cofactor>
</comment>
<dbReference type="Gene3D" id="2.60.40.10">
    <property type="entry name" value="Immunoglobulins"/>
    <property type="match status" value="2"/>
</dbReference>
<keyword evidence="10" id="KW-0732">Signal</keyword>
<feature type="domain" description="Glycoside hydrolase family 2 immunoglobulin-like beta-sandwich" evidence="11">
    <location>
        <begin position="212"/>
        <end position="306"/>
    </location>
</feature>
<evidence type="ECO:0000256" key="3">
    <source>
        <dbReference type="ARBA" id="ARBA00007401"/>
    </source>
</evidence>
<dbReference type="PANTHER" id="PTHR46323:SF2">
    <property type="entry name" value="BETA-GALACTOSIDASE"/>
    <property type="match status" value="1"/>
</dbReference>
<evidence type="ECO:0000259" key="13">
    <source>
        <dbReference type="Pfam" id="PF02837"/>
    </source>
</evidence>
<dbReference type="PANTHER" id="PTHR46323">
    <property type="entry name" value="BETA-GALACTOSIDASE"/>
    <property type="match status" value="1"/>
</dbReference>
<reference evidence="17" key="1">
    <citation type="submission" date="2016-11" db="EMBL/GenBank/DDBJ databases">
        <authorList>
            <person name="Varghese N."/>
            <person name="Submissions S."/>
        </authorList>
    </citation>
    <scope>NUCLEOTIDE SEQUENCE [LARGE SCALE GENOMIC DNA]</scope>
    <source>
        <strain evidence="17">DSM 27370</strain>
    </source>
</reference>
<dbReference type="InterPro" id="IPR017853">
    <property type="entry name" value="GH"/>
</dbReference>
<evidence type="ECO:0000313" key="17">
    <source>
        <dbReference type="Proteomes" id="UP000184480"/>
    </source>
</evidence>
<evidence type="ECO:0000256" key="4">
    <source>
        <dbReference type="ARBA" id="ARBA00011245"/>
    </source>
</evidence>
<feature type="signal peptide" evidence="10">
    <location>
        <begin position="1"/>
        <end position="22"/>
    </location>
</feature>
<dbReference type="Pfam" id="PF02836">
    <property type="entry name" value="Glyco_hydro_2_C"/>
    <property type="match status" value="1"/>
</dbReference>
<feature type="domain" description="Beta-galactosidase" evidence="15">
    <location>
        <begin position="576"/>
        <end position="639"/>
    </location>
</feature>
<evidence type="ECO:0000259" key="12">
    <source>
        <dbReference type="Pfam" id="PF02836"/>
    </source>
</evidence>
<evidence type="ECO:0000313" key="16">
    <source>
        <dbReference type="EMBL" id="SHE74822.1"/>
    </source>
</evidence>
<dbReference type="InterPro" id="IPR014718">
    <property type="entry name" value="GH-type_carb-bd"/>
</dbReference>
<dbReference type="Gene3D" id="2.60.120.260">
    <property type="entry name" value="Galactose-binding domain-like"/>
    <property type="match status" value="1"/>
</dbReference>
<dbReference type="InterPro" id="IPR050347">
    <property type="entry name" value="Bact_Beta-galactosidase"/>
</dbReference>
<dbReference type="STRING" id="1346286.SAMN05444362_10292"/>
<dbReference type="GO" id="GO:0004565">
    <property type="term" value="F:beta-galactosidase activity"/>
    <property type="evidence" value="ECO:0007669"/>
    <property type="project" value="UniProtKB-EC"/>
</dbReference>
<gene>
    <name evidence="16" type="ORF">SAMN05444362_10292</name>
</gene>
<feature type="domain" description="Glycosyl hydrolases family 2 sugar binding" evidence="13">
    <location>
        <begin position="64"/>
        <end position="200"/>
    </location>
</feature>
<comment type="subunit">
    <text evidence="4">Monomer.</text>
</comment>
<dbReference type="EMBL" id="FQUC01000002">
    <property type="protein sequence ID" value="SHE74822.1"/>
    <property type="molecule type" value="Genomic_DNA"/>
</dbReference>
<dbReference type="PRINTS" id="PR00132">
    <property type="entry name" value="GLHYDRLASE2"/>
</dbReference>
<dbReference type="InterPro" id="IPR006104">
    <property type="entry name" value="Glyco_hydro_2_N"/>
</dbReference>
<sequence length="954" mass="108518">MKNNFLSFLLLCGILISLNVDAQNYKQAFSNTETGIQYLSGRGSDDAVDWEFFCTDGRNSGKWTTVPVPSCWELQGFGTYQYGMPFYGKANPPGIANEQGKYKYKFKLPKEWEGRVVRIVFDGVMTDYEAQINGRRCGYPHQGAFYRFKNDVSDRIFFGDKENVLEVTVSKESSNPSVNLAERRADYWNFGGIFRPVFVEALPAQFIDRIAIDADADGSFYADVFLGTAMGNNAKVRAELTDINGKTVGNAIEVSVSNGSDKAIIKGKFDNIKNWTPETPNLYYVKFSLVEGNQVRHTVKERFGFRTIEVKPSDGIYINGQKVSIRGVNRHSFRPETGRTLNKQANYDDVKLIKEMNMNAVRLSHYPSDPEFLDACDELGLYVMVELAGWHGMYDSDVGAKLIKEMITRDVNHPSVTWWANGNEGGHNHEIDKEFAPLDPQKRPLLHPQKNFGGFETMHYRSYGESQEYMRKPEIWMPTEFLHALYDGGAGAGLWDYWEAMRKHPRCAGGFIWMFADEGVVRTDQNGRIDNVGNYGADGIVGPHHEKEGSFFTVKQVWSPVQIMNTALPENFDGTFDIENRYDFTNLKDCRFVWTLKTFGNQEKIIKTGEIKGVDIAPHASGKLKINLSSDWKNADALYVTAYSPTNEELWTWDWQWKKPAEFYSFTKGNTSISAKEEGGNLVVNSGSTVLTFNRKSGELASVKENGKTISFGNGPRFIALRRGDRSMDMFYNHDDNEARSKERIYTDISGENKLTNFSYNSMNDSIVVTADYFGNMRQARWVIKNDGTVRLDYSYQYEGTVELMGIMFDYPENQVVSKRWLGEGPYRVWQNRLHGTNFGIWENDYNDPIPGESFIYPEFKGYFSNWRWTDVNTTEGVISLGNTCEDNYLGIYSPRDGRDVLLYTFPQTGISILKVIPAVRNKVNTTDLVGPSSQAKWVKGLQQGSIYLKFKAK</sequence>
<comment type="similarity">
    <text evidence="3">Belongs to the glycosyl hydrolase 2 family.</text>
</comment>
<dbReference type="AlphaFoldDB" id="A0A1M4W1J3"/>
<dbReference type="InterPro" id="IPR013783">
    <property type="entry name" value="Ig-like_fold"/>
</dbReference>
<dbReference type="InterPro" id="IPR032312">
    <property type="entry name" value="LacZ_4"/>
</dbReference>
<dbReference type="Pfam" id="PF00703">
    <property type="entry name" value="Glyco_hydro_2"/>
    <property type="match status" value="1"/>
</dbReference>
<dbReference type="InterPro" id="IPR011013">
    <property type="entry name" value="Gal_mutarotase_sf_dom"/>
</dbReference>
<keyword evidence="17" id="KW-1185">Reference proteome</keyword>
<evidence type="ECO:0000256" key="5">
    <source>
        <dbReference type="ARBA" id="ARBA00012756"/>
    </source>
</evidence>
<evidence type="ECO:0000256" key="7">
    <source>
        <dbReference type="ARBA" id="ARBA00022837"/>
    </source>
</evidence>
<evidence type="ECO:0000259" key="14">
    <source>
        <dbReference type="Pfam" id="PF02929"/>
    </source>
</evidence>
<dbReference type="Gene3D" id="2.70.98.10">
    <property type="match status" value="1"/>
</dbReference>
<name>A0A1M4W1J3_9BACT</name>
<dbReference type="Proteomes" id="UP000184480">
    <property type="component" value="Unassembled WGS sequence"/>
</dbReference>
<evidence type="ECO:0000256" key="10">
    <source>
        <dbReference type="SAM" id="SignalP"/>
    </source>
</evidence>
<evidence type="ECO:0000259" key="11">
    <source>
        <dbReference type="Pfam" id="PF00703"/>
    </source>
</evidence>
<dbReference type="InterPro" id="IPR006101">
    <property type="entry name" value="Glyco_hydro_2"/>
</dbReference>
<dbReference type="Pfam" id="PF02929">
    <property type="entry name" value="Bgal_small_N"/>
    <property type="match status" value="1"/>
</dbReference>
<feature type="domain" description="Glycoside hydrolase family 2 catalytic" evidence="12">
    <location>
        <begin position="314"/>
        <end position="432"/>
    </location>
</feature>
<proteinExistence type="inferred from homology"/>
<feature type="chain" id="PRO_5012974052" description="beta-galactosidase" evidence="10">
    <location>
        <begin position="23"/>
        <end position="954"/>
    </location>
</feature>
<dbReference type="SUPFAM" id="SSF51445">
    <property type="entry name" value="(Trans)glycosidases"/>
    <property type="match status" value="1"/>
</dbReference>
<dbReference type="InterPro" id="IPR006103">
    <property type="entry name" value="Glyco_hydro_2_cat"/>
</dbReference>
<dbReference type="Gene3D" id="3.20.20.80">
    <property type="entry name" value="Glycosidases"/>
    <property type="match status" value="1"/>
</dbReference>
<dbReference type="SUPFAM" id="SSF74650">
    <property type="entry name" value="Galactose mutarotase-like"/>
    <property type="match status" value="1"/>
</dbReference>
<keyword evidence="8" id="KW-0326">Glycosidase</keyword>
<evidence type="ECO:0000256" key="8">
    <source>
        <dbReference type="ARBA" id="ARBA00023295"/>
    </source>
</evidence>
<dbReference type="GO" id="GO:0009341">
    <property type="term" value="C:beta-galactosidase complex"/>
    <property type="evidence" value="ECO:0007669"/>
    <property type="project" value="InterPro"/>
</dbReference>
<dbReference type="InterPro" id="IPR008979">
    <property type="entry name" value="Galactose-bd-like_sf"/>
</dbReference>
<evidence type="ECO:0000256" key="6">
    <source>
        <dbReference type="ARBA" id="ARBA00022801"/>
    </source>
</evidence>
<evidence type="ECO:0000256" key="2">
    <source>
        <dbReference type="ARBA" id="ARBA00001913"/>
    </source>
</evidence>
<evidence type="ECO:0000256" key="9">
    <source>
        <dbReference type="ARBA" id="ARBA00032230"/>
    </source>
</evidence>